<evidence type="ECO:0000313" key="4">
    <source>
        <dbReference type="Proteomes" id="UP000515490"/>
    </source>
</evidence>
<keyword evidence="4" id="KW-1185">Reference proteome</keyword>
<name>A0ABX6S3S7_9BACI</name>
<dbReference type="InterPro" id="IPR005182">
    <property type="entry name" value="YdbS-like_PH"/>
</dbReference>
<feature type="domain" description="YdbS-like PH" evidence="2">
    <location>
        <begin position="257"/>
        <end position="329"/>
    </location>
</feature>
<organism evidence="3 4">
    <name type="scientific">Metabacillus elymi</name>
    <dbReference type="NCBI Taxonomy" id="2745198"/>
    <lineage>
        <taxon>Bacteria</taxon>
        <taxon>Bacillati</taxon>
        <taxon>Bacillota</taxon>
        <taxon>Bacilli</taxon>
        <taxon>Bacillales</taxon>
        <taxon>Bacillaceae</taxon>
        <taxon>Metabacillus</taxon>
    </lineage>
</organism>
<dbReference type="EMBL" id="CP055263">
    <property type="protein sequence ID" value="QNF27893.1"/>
    <property type="molecule type" value="Genomic_DNA"/>
</dbReference>
<keyword evidence="1" id="KW-0812">Transmembrane</keyword>
<dbReference type="Proteomes" id="UP000515490">
    <property type="component" value="Chromosome"/>
</dbReference>
<dbReference type="PANTHER" id="PTHR34473">
    <property type="entry name" value="UPF0699 TRANSMEMBRANE PROTEIN YDBS"/>
    <property type="match status" value="1"/>
</dbReference>
<gene>
    <name evidence="3" type="ORF">HUW50_10535</name>
</gene>
<feature type="transmembrane region" description="Helical" evidence="1">
    <location>
        <begin position="42"/>
        <end position="64"/>
    </location>
</feature>
<sequence>MKMFEPKRIHPVGMILSFLKIIKSYILPVILFFFFGNNEFNLYFIIGASCLFVIIVVTSILDWWKFTYWIEDGELRIKHGLFIKKKRYIPIERIQSINTTAGIIQQIFQLVKVQIETAGGGLEAEAVLTAIKKQEADRIQNAIAMHKRDVSKQIENQDVDQNEEKPQLPTFKMEPKDLFVAASTSSGIGVIISAIAAFFSQFDEFIPYEDLLDRFEILTNASFTLYAVLVFIAFFIAWILSIIGVLLKYAYFTVIKAENELRISSGIFEKRQVSIPISRIQAIRIVQNPLRQLLGYATVYIESAGGSAGDEGASTILFPVVPKKAISSLLSQYLPLFENSEKMQRLPKRSIQRYMFRKIIPALIICIPVSYFLAPWGFLSLILIPISAYWGYFSYKDAGWNIKGNQIQLGFRIISKTTVLIHRNRLQSFKSKTSYFQRRKSLQTFEVWIKSGIIGRHFTIKDLEENDLSQLGNWYSYSREK</sequence>
<evidence type="ECO:0000259" key="2">
    <source>
        <dbReference type="Pfam" id="PF03703"/>
    </source>
</evidence>
<dbReference type="Pfam" id="PF03703">
    <property type="entry name" value="bPH_2"/>
    <property type="match status" value="3"/>
</dbReference>
<evidence type="ECO:0000313" key="3">
    <source>
        <dbReference type="EMBL" id="QNF27893.1"/>
    </source>
</evidence>
<accession>A0ABX6S3S7</accession>
<keyword evidence="1" id="KW-1133">Transmembrane helix</keyword>
<dbReference type="InterPro" id="IPR014529">
    <property type="entry name" value="UCP026631"/>
</dbReference>
<feature type="transmembrane region" description="Helical" evidence="1">
    <location>
        <begin position="178"/>
        <end position="202"/>
    </location>
</feature>
<dbReference type="PIRSF" id="PIRSF026631">
    <property type="entry name" value="UCP026631"/>
    <property type="match status" value="1"/>
</dbReference>
<dbReference type="PANTHER" id="PTHR34473:SF2">
    <property type="entry name" value="UPF0699 TRANSMEMBRANE PROTEIN YDBT"/>
    <property type="match status" value="1"/>
</dbReference>
<reference evidence="3 4" key="1">
    <citation type="submission" date="2020-06" db="EMBL/GenBank/DDBJ databases">
        <title>Metabacillus dokdonensis sp. nov., isolated from the rhizosphere of Elymus tsukushiensis, a plant native to the Dokdo Islands, Republic of Korea.</title>
        <authorList>
            <person name="Lee S.Y."/>
            <person name="Hwang Y.J."/>
            <person name="Son J.S."/>
            <person name="Ghim S.Y."/>
        </authorList>
    </citation>
    <scope>NUCLEOTIDE SEQUENCE [LARGE SCALE GENOMIC DNA]</scope>
    <source>
        <strain evidence="3 4">KUDC1714</strain>
    </source>
</reference>
<feature type="transmembrane region" description="Helical" evidence="1">
    <location>
        <begin position="12"/>
        <end position="36"/>
    </location>
</feature>
<dbReference type="RefSeq" id="WP_185653895.1">
    <property type="nucleotide sequence ID" value="NZ_CP055263.1"/>
</dbReference>
<keyword evidence="1" id="KW-0472">Membrane</keyword>
<protein>
    <submittedName>
        <fullName evidence="3">PH domain-containing protein</fullName>
    </submittedName>
</protein>
<feature type="transmembrane region" description="Helical" evidence="1">
    <location>
        <begin position="222"/>
        <end position="247"/>
    </location>
</feature>
<proteinExistence type="predicted"/>
<feature type="domain" description="YdbS-like PH" evidence="2">
    <location>
        <begin position="63"/>
        <end position="143"/>
    </location>
</feature>
<feature type="domain" description="YdbS-like PH" evidence="2">
    <location>
        <begin position="395"/>
        <end position="474"/>
    </location>
</feature>
<evidence type="ECO:0000256" key="1">
    <source>
        <dbReference type="SAM" id="Phobius"/>
    </source>
</evidence>